<keyword evidence="1" id="KW-1133">Transmembrane helix</keyword>
<reference evidence="2 3" key="1">
    <citation type="submission" date="2017-07" db="EMBL/GenBank/DDBJ databases">
        <authorList>
            <person name="Sun Z.S."/>
            <person name="Albrecht U."/>
            <person name="Echele G."/>
            <person name="Lee C.C."/>
        </authorList>
    </citation>
    <scope>NUCLEOTIDE SEQUENCE [LARGE SCALE GENOMIC DNA]</scope>
    <source>
        <strain evidence="2 3">CGMCC 1.12710</strain>
    </source>
</reference>
<dbReference type="EMBL" id="FZQA01000001">
    <property type="protein sequence ID" value="SNT67773.1"/>
    <property type="molecule type" value="Genomic_DNA"/>
</dbReference>
<accession>A0A239PKC4</accession>
<keyword evidence="3" id="KW-1185">Reference proteome</keyword>
<sequence>MADEKKPQLTHAERIFVRISALQTVLAVAGVFTGSVALYAALNEADAVRKQQQAAVWPYVGIGSMDLDLETGAEIFQRVALNSGIGPARIAAFRVTVDGASQKTWKEAVAALTGDRNIPVVTGSISGRVIRPGEMIEMVTVRGDAAAAINSAHSRLRVEACYCSVFDSCWLVDTSRRDAIFEPEPVRRCPDYGAEQFTQ</sequence>
<feature type="transmembrane region" description="Helical" evidence="1">
    <location>
        <begin position="21"/>
        <end position="42"/>
    </location>
</feature>
<organism evidence="2 3">
    <name type="scientific">Amphiplicatus metriothermophilus</name>
    <dbReference type="NCBI Taxonomy" id="1519374"/>
    <lineage>
        <taxon>Bacteria</taxon>
        <taxon>Pseudomonadati</taxon>
        <taxon>Pseudomonadota</taxon>
        <taxon>Alphaproteobacteria</taxon>
        <taxon>Parvularculales</taxon>
        <taxon>Parvularculaceae</taxon>
        <taxon>Amphiplicatus</taxon>
    </lineage>
</organism>
<evidence type="ECO:0000313" key="2">
    <source>
        <dbReference type="EMBL" id="SNT67773.1"/>
    </source>
</evidence>
<proteinExistence type="predicted"/>
<keyword evidence="1" id="KW-0812">Transmembrane</keyword>
<evidence type="ECO:0000256" key="1">
    <source>
        <dbReference type="SAM" id="Phobius"/>
    </source>
</evidence>
<evidence type="ECO:0000313" key="3">
    <source>
        <dbReference type="Proteomes" id="UP000198346"/>
    </source>
</evidence>
<name>A0A239PKC4_9PROT</name>
<dbReference type="AlphaFoldDB" id="A0A239PKC4"/>
<dbReference type="OrthoDB" id="1492993at2"/>
<keyword evidence="1" id="KW-0472">Membrane</keyword>
<dbReference type="RefSeq" id="WP_089410785.1">
    <property type="nucleotide sequence ID" value="NZ_FZQA01000001.1"/>
</dbReference>
<protein>
    <submittedName>
        <fullName evidence="2">Uncharacterized protein</fullName>
    </submittedName>
</protein>
<dbReference type="Proteomes" id="UP000198346">
    <property type="component" value="Unassembled WGS sequence"/>
</dbReference>
<gene>
    <name evidence="2" type="ORF">SAMN06297382_0266</name>
</gene>